<name>A0AAP4WXQ9_9GAMM</name>
<gene>
    <name evidence="4" type="ORF">Q4535_10895</name>
    <name evidence="3" type="ORF">QLT01_07660</name>
</gene>
<evidence type="ECO:0000313" key="5">
    <source>
        <dbReference type="Proteomes" id="UP001170481"/>
    </source>
</evidence>
<dbReference type="AlphaFoldDB" id="A0AAP4WXQ9"/>
<reference evidence="3" key="4">
    <citation type="submission" date="2024-05" db="EMBL/GenBank/DDBJ databases">
        <title>Genome-based characterization of strain KMM 296 and proposal for reclassification of Cobetia litoralis and Cobetia pacifica, and emended description of the species Cobetia amphilecti and Cobetia marina.</title>
        <authorList>
            <person name="Balabanova L."/>
            <person name="Nedashkovskaya O."/>
        </authorList>
    </citation>
    <scope>NUCLEOTIDE SEQUENCE</scope>
    <source>
        <strain evidence="3">NRIC 0815</strain>
    </source>
</reference>
<sequence>MMISDSLPQMWLIYFGLAAVVLFTGYMAVRILPRFLRWILVGGIAGMIAVPTSFHVTASVAEDAYTGLAPAIVAFAVSVVQKDGGGMASAFGMLVLGIGAGVVLGLVIWWLGRGREQRRRAAQQRREPHGHEQEDEEVREGHAAGASLRSEKRGTPARASARTRAGRDRQEPSL</sequence>
<evidence type="ECO:0000313" key="6">
    <source>
        <dbReference type="Proteomes" id="UP001229025"/>
    </source>
</evidence>
<feature type="transmembrane region" description="Helical" evidence="2">
    <location>
        <begin position="12"/>
        <end position="29"/>
    </location>
</feature>
<feature type="region of interest" description="Disordered" evidence="1">
    <location>
        <begin position="121"/>
        <end position="174"/>
    </location>
</feature>
<dbReference type="EMBL" id="JAUORK010000013">
    <property type="protein sequence ID" value="MDO6672622.1"/>
    <property type="molecule type" value="Genomic_DNA"/>
</dbReference>
<reference evidence="3 6" key="1">
    <citation type="submission" date="2023-04" db="EMBL/GenBank/DDBJ databases">
        <authorList>
            <person name="Otstavnykh N."/>
            <person name="Seitkalieva A."/>
            <person name="Bystritskaya E."/>
        </authorList>
    </citation>
    <scope>NUCLEOTIDE SEQUENCE [LARGE SCALE GENOMIC DNA]</scope>
    <source>
        <strain evidence="3 6">NRIC 0815</strain>
    </source>
</reference>
<proteinExistence type="predicted"/>
<keyword evidence="2" id="KW-0472">Membrane</keyword>
<dbReference type="Proteomes" id="UP001170481">
    <property type="component" value="Unassembled WGS sequence"/>
</dbReference>
<dbReference type="EMBL" id="JASCSA010000005">
    <property type="protein sequence ID" value="MDI5884229.1"/>
    <property type="molecule type" value="Genomic_DNA"/>
</dbReference>
<accession>A0AAP4WXQ9</accession>
<evidence type="ECO:0000313" key="4">
    <source>
        <dbReference type="EMBL" id="MDO6672622.1"/>
    </source>
</evidence>
<dbReference type="Proteomes" id="UP001229025">
    <property type="component" value="Unassembled WGS sequence"/>
</dbReference>
<keyword evidence="6" id="KW-1185">Reference proteome</keyword>
<dbReference type="RefSeq" id="WP_052384613.1">
    <property type="nucleotide sequence ID" value="NZ_JAHKQM010000007.1"/>
</dbReference>
<evidence type="ECO:0000256" key="1">
    <source>
        <dbReference type="SAM" id="MobiDB-lite"/>
    </source>
</evidence>
<feature type="transmembrane region" description="Helical" evidence="2">
    <location>
        <begin position="35"/>
        <end position="57"/>
    </location>
</feature>
<keyword evidence="2" id="KW-0812">Transmembrane</keyword>
<reference evidence="6" key="3">
    <citation type="submission" date="2023-07" db="EMBL/GenBank/DDBJ databases">
        <title>Genome-based characterization of strain KMM 296 and proposal for reclassification of Cobetia litoralis and Cobetia pacifica, and emended description of the species Cobetia amphilecti and Cobetia marina.</title>
        <authorList>
            <person name="Balabanova L."/>
            <person name="Nedashkovskaya O."/>
        </authorList>
    </citation>
    <scope>NUCLEOTIDE SEQUENCE [LARGE SCALE GENOMIC DNA]</scope>
    <source>
        <strain evidence="6">NRIC 0815</strain>
    </source>
</reference>
<comment type="caution">
    <text evidence="4">The sequence shown here is derived from an EMBL/GenBank/DDBJ whole genome shotgun (WGS) entry which is preliminary data.</text>
</comment>
<evidence type="ECO:0000313" key="3">
    <source>
        <dbReference type="EMBL" id="MDI5884229.1"/>
    </source>
</evidence>
<reference evidence="4" key="2">
    <citation type="submission" date="2023-07" db="EMBL/GenBank/DDBJ databases">
        <title>Genome content predicts the carbon catabolic preferences of heterotrophic bacteria.</title>
        <authorList>
            <person name="Gralka M."/>
        </authorList>
    </citation>
    <scope>NUCLEOTIDE SEQUENCE</scope>
    <source>
        <strain evidence="4">C2R13</strain>
    </source>
</reference>
<evidence type="ECO:0000256" key="2">
    <source>
        <dbReference type="SAM" id="Phobius"/>
    </source>
</evidence>
<organism evidence="4 5">
    <name type="scientific">Cobetia amphilecti</name>
    <dbReference type="NCBI Taxonomy" id="1055104"/>
    <lineage>
        <taxon>Bacteria</taxon>
        <taxon>Pseudomonadati</taxon>
        <taxon>Pseudomonadota</taxon>
        <taxon>Gammaproteobacteria</taxon>
        <taxon>Oceanospirillales</taxon>
        <taxon>Halomonadaceae</taxon>
        <taxon>Cobetia</taxon>
    </lineage>
</organism>
<feature type="transmembrane region" description="Helical" evidence="2">
    <location>
        <begin position="87"/>
        <end position="111"/>
    </location>
</feature>
<dbReference type="SUPFAM" id="SSF103473">
    <property type="entry name" value="MFS general substrate transporter"/>
    <property type="match status" value="1"/>
</dbReference>
<dbReference type="InterPro" id="IPR036259">
    <property type="entry name" value="MFS_trans_sf"/>
</dbReference>
<protein>
    <submittedName>
        <fullName evidence="4">Uncharacterized protein</fullName>
    </submittedName>
</protein>
<feature type="compositionally biased region" description="Basic and acidic residues" evidence="1">
    <location>
        <begin position="165"/>
        <end position="174"/>
    </location>
</feature>
<keyword evidence="2" id="KW-1133">Transmembrane helix</keyword>